<dbReference type="Pfam" id="PF10670">
    <property type="entry name" value="DUF4198"/>
    <property type="match status" value="1"/>
</dbReference>
<comment type="caution">
    <text evidence="3">The sequence shown here is derived from an EMBL/GenBank/DDBJ whole genome shotgun (WGS) entry which is preliminary data.</text>
</comment>
<gene>
    <name evidence="3" type="ORF">ACFONA_07615</name>
</gene>
<evidence type="ECO:0000256" key="1">
    <source>
        <dbReference type="SAM" id="MobiDB-lite"/>
    </source>
</evidence>
<name>A0ABV7SV81_9SPHN</name>
<feature type="compositionally biased region" description="Gly residues" evidence="1">
    <location>
        <begin position="132"/>
        <end position="146"/>
    </location>
</feature>
<dbReference type="RefSeq" id="WP_261293092.1">
    <property type="nucleotide sequence ID" value="NZ_JANQBK010000003.1"/>
</dbReference>
<reference evidence="4" key="1">
    <citation type="journal article" date="2019" name="Int. J. Syst. Evol. Microbiol.">
        <title>The Global Catalogue of Microorganisms (GCM) 10K type strain sequencing project: providing services to taxonomists for standard genome sequencing and annotation.</title>
        <authorList>
            <consortium name="The Broad Institute Genomics Platform"/>
            <consortium name="The Broad Institute Genome Sequencing Center for Infectious Disease"/>
            <person name="Wu L."/>
            <person name="Ma J."/>
        </authorList>
    </citation>
    <scope>NUCLEOTIDE SEQUENCE [LARGE SCALE GENOMIC DNA]</scope>
    <source>
        <strain evidence="4">KCTC 42739</strain>
    </source>
</reference>
<keyword evidence="2" id="KW-0732">Signal</keyword>
<evidence type="ECO:0000313" key="3">
    <source>
        <dbReference type="EMBL" id="MFC3580031.1"/>
    </source>
</evidence>
<proteinExistence type="predicted"/>
<dbReference type="EMBL" id="JBHRXP010000002">
    <property type="protein sequence ID" value="MFC3580031.1"/>
    <property type="molecule type" value="Genomic_DNA"/>
</dbReference>
<feature type="chain" id="PRO_5045848780" evidence="2">
    <location>
        <begin position="24"/>
        <end position="297"/>
    </location>
</feature>
<sequence length="297" mass="31261">MRPIARRLLAAAALLSIPAGLSAHRMWLLPSGTVFSGTNSWVTVDAAVSNDLFFLDHQPGRLDGIKVWQPDGTPGELKNGATGRYRSVFDVQLDKPGTWKIGSQLSGVVGSFKIDGVEKRVGGRGGPPPGAGGPGMGGPGMGGGQPGAVRQPPLTIADIPANATEVKLTETSSRNEIFVTAGEPTTTVFKPTNQGLEFAPITHPDELVAGEAAKFRFLIDGKPAAGIKVSVIPGGKRYRNEEGGRELTTGADGVLTVTWPTAGMYWLNATTTDTRTSTPRATERRMAYTTTLEVLTP</sequence>
<feature type="signal peptide" evidence="2">
    <location>
        <begin position="1"/>
        <end position="23"/>
    </location>
</feature>
<feature type="region of interest" description="Disordered" evidence="1">
    <location>
        <begin position="120"/>
        <end position="151"/>
    </location>
</feature>
<dbReference type="InterPro" id="IPR019613">
    <property type="entry name" value="DUF4198"/>
</dbReference>
<dbReference type="Proteomes" id="UP001595713">
    <property type="component" value="Unassembled WGS sequence"/>
</dbReference>
<keyword evidence="4" id="KW-1185">Reference proteome</keyword>
<organism evidence="3 4">
    <name type="scientific">Sphingomonas hylomeconis</name>
    <dbReference type="NCBI Taxonomy" id="1395958"/>
    <lineage>
        <taxon>Bacteria</taxon>
        <taxon>Pseudomonadati</taxon>
        <taxon>Pseudomonadota</taxon>
        <taxon>Alphaproteobacteria</taxon>
        <taxon>Sphingomonadales</taxon>
        <taxon>Sphingomonadaceae</taxon>
        <taxon>Sphingomonas</taxon>
    </lineage>
</organism>
<protein>
    <submittedName>
        <fullName evidence="3">DUF4198 domain-containing protein</fullName>
    </submittedName>
</protein>
<accession>A0ABV7SV81</accession>
<evidence type="ECO:0000256" key="2">
    <source>
        <dbReference type="SAM" id="SignalP"/>
    </source>
</evidence>
<evidence type="ECO:0000313" key="4">
    <source>
        <dbReference type="Proteomes" id="UP001595713"/>
    </source>
</evidence>